<dbReference type="Proteomes" id="UP000570361">
    <property type="component" value="Unassembled WGS sequence"/>
</dbReference>
<evidence type="ECO:0000313" key="2">
    <source>
        <dbReference type="Proteomes" id="UP000570361"/>
    </source>
</evidence>
<protein>
    <submittedName>
        <fullName evidence="1">Uncharacterized protein</fullName>
    </submittedName>
</protein>
<proteinExistence type="predicted"/>
<dbReference type="EMBL" id="JACHXK010000007">
    <property type="protein sequence ID" value="MBB3111478.1"/>
    <property type="molecule type" value="Genomic_DNA"/>
</dbReference>
<dbReference type="AlphaFoldDB" id="A0A7W5FNR9"/>
<evidence type="ECO:0000313" key="1">
    <source>
        <dbReference type="EMBL" id="MBB3111478.1"/>
    </source>
</evidence>
<accession>A0A7W5FNR9</accession>
<gene>
    <name evidence="1" type="ORF">FHS18_003546</name>
</gene>
<reference evidence="1 2" key="1">
    <citation type="submission" date="2020-08" db="EMBL/GenBank/DDBJ databases">
        <title>Genomic Encyclopedia of Type Strains, Phase III (KMG-III): the genomes of soil and plant-associated and newly described type strains.</title>
        <authorList>
            <person name="Whitman W."/>
        </authorList>
    </citation>
    <scope>NUCLEOTIDE SEQUENCE [LARGE SCALE GENOMIC DNA]</scope>
    <source>
        <strain evidence="1 2">CECT 5862</strain>
    </source>
</reference>
<sequence length="54" mass="6105">MRCGSRCFSVTFEVDGDQQFKSVTARSSVDARKMIRQAYGESARIVSVKEEKKT</sequence>
<name>A0A7W5FNR9_9BACL</name>
<dbReference type="RefSeq" id="WP_183601341.1">
    <property type="nucleotide sequence ID" value="NZ_JACHXK010000007.1"/>
</dbReference>
<keyword evidence="2" id="KW-1185">Reference proteome</keyword>
<organism evidence="1 2">
    <name type="scientific">Paenibacillus phyllosphaerae</name>
    <dbReference type="NCBI Taxonomy" id="274593"/>
    <lineage>
        <taxon>Bacteria</taxon>
        <taxon>Bacillati</taxon>
        <taxon>Bacillota</taxon>
        <taxon>Bacilli</taxon>
        <taxon>Bacillales</taxon>
        <taxon>Paenibacillaceae</taxon>
        <taxon>Paenibacillus</taxon>
    </lineage>
</organism>
<comment type="caution">
    <text evidence="1">The sequence shown here is derived from an EMBL/GenBank/DDBJ whole genome shotgun (WGS) entry which is preliminary data.</text>
</comment>